<dbReference type="Proteomes" id="UP000749559">
    <property type="component" value="Unassembled WGS sequence"/>
</dbReference>
<keyword evidence="1" id="KW-1133">Transmembrane helix</keyword>
<gene>
    <name evidence="2" type="ORF">OFUS_LOCUS10784</name>
</gene>
<name>A0A8S4NV06_OWEFU</name>
<proteinExistence type="predicted"/>
<feature type="transmembrane region" description="Helical" evidence="1">
    <location>
        <begin position="65"/>
        <end position="85"/>
    </location>
</feature>
<evidence type="ECO:0000313" key="3">
    <source>
        <dbReference type="Proteomes" id="UP000749559"/>
    </source>
</evidence>
<accession>A0A8S4NV06</accession>
<keyword evidence="1" id="KW-0472">Membrane</keyword>
<protein>
    <submittedName>
        <fullName evidence="2">Uncharacterized protein</fullName>
    </submittedName>
</protein>
<comment type="caution">
    <text evidence="2">The sequence shown here is derived from an EMBL/GenBank/DDBJ whole genome shotgun (WGS) entry which is preliminary data.</text>
</comment>
<organism evidence="2 3">
    <name type="scientific">Owenia fusiformis</name>
    <name type="common">Polychaete worm</name>
    <dbReference type="NCBI Taxonomy" id="6347"/>
    <lineage>
        <taxon>Eukaryota</taxon>
        <taxon>Metazoa</taxon>
        <taxon>Spiralia</taxon>
        <taxon>Lophotrochozoa</taxon>
        <taxon>Annelida</taxon>
        <taxon>Polychaeta</taxon>
        <taxon>Sedentaria</taxon>
        <taxon>Canalipalpata</taxon>
        <taxon>Sabellida</taxon>
        <taxon>Oweniida</taxon>
        <taxon>Oweniidae</taxon>
        <taxon>Owenia</taxon>
    </lineage>
</organism>
<keyword evidence="3" id="KW-1185">Reference proteome</keyword>
<evidence type="ECO:0000256" key="1">
    <source>
        <dbReference type="SAM" id="Phobius"/>
    </source>
</evidence>
<keyword evidence="1" id="KW-0812">Transmembrane</keyword>
<dbReference type="EMBL" id="CAIIXF020000005">
    <property type="protein sequence ID" value="CAH1784617.1"/>
    <property type="molecule type" value="Genomic_DNA"/>
</dbReference>
<feature type="non-terminal residue" evidence="2">
    <location>
        <position position="104"/>
    </location>
</feature>
<evidence type="ECO:0000313" key="2">
    <source>
        <dbReference type="EMBL" id="CAH1784617.1"/>
    </source>
</evidence>
<dbReference type="AlphaFoldDB" id="A0A8S4NV06"/>
<sequence>VSPAQIFGNSSLISKRSVNEAQIQGLAAYDRMIRSIPISSNAITLEQPEKSFSIREAFGKTSWPVALLCMVALALNITLVVALVVRRIRKRQPSHYHSVPDNAF</sequence>
<reference evidence="2" key="1">
    <citation type="submission" date="2022-03" db="EMBL/GenBank/DDBJ databases">
        <authorList>
            <person name="Martin C."/>
        </authorList>
    </citation>
    <scope>NUCLEOTIDE SEQUENCE</scope>
</reference>